<dbReference type="PANTHER" id="PTHR22916:SF3">
    <property type="entry name" value="UDP-GLCNAC:BETAGAL BETA-1,3-N-ACETYLGLUCOSAMINYLTRANSFERASE-LIKE PROTEIN 1"/>
    <property type="match status" value="1"/>
</dbReference>
<feature type="domain" description="Glycosyltransferase 2-like" evidence="2">
    <location>
        <begin position="60"/>
        <end position="192"/>
    </location>
</feature>
<accession>A0A6H0SM32</accession>
<dbReference type="CDD" id="cd00761">
    <property type="entry name" value="Glyco_tranf_GTA_type"/>
    <property type="match status" value="1"/>
</dbReference>
<dbReference type="InterPro" id="IPR001173">
    <property type="entry name" value="Glyco_trans_2-like"/>
</dbReference>
<evidence type="ECO:0000259" key="3">
    <source>
        <dbReference type="Pfam" id="PF22181"/>
    </source>
</evidence>
<proteinExistence type="predicted"/>
<dbReference type="Pfam" id="PF00535">
    <property type="entry name" value="Glycos_transf_2"/>
    <property type="match status" value="1"/>
</dbReference>
<dbReference type="SUPFAM" id="SSF53448">
    <property type="entry name" value="Nucleotide-diphospho-sugar transferases"/>
    <property type="match status" value="1"/>
</dbReference>
<keyword evidence="4" id="KW-0808">Transferase</keyword>
<dbReference type="Proteomes" id="UP000502331">
    <property type="component" value="Chromosome"/>
</dbReference>
<evidence type="ECO:0000256" key="1">
    <source>
        <dbReference type="SAM" id="MobiDB-lite"/>
    </source>
</evidence>
<feature type="domain" description="TarS/TarP linker" evidence="3">
    <location>
        <begin position="273"/>
        <end position="373"/>
    </location>
</feature>
<evidence type="ECO:0000259" key="2">
    <source>
        <dbReference type="Pfam" id="PF00535"/>
    </source>
</evidence>
<dbReference type="AlphaFoldDB" id="A0A6H0SM32"/>
<dbReference type="InterPro" id="IPR054028">
    <property type="entry name" value="TarS/TarP_linker"/>
</dbReference>
<feature type="region of interest" description="Disordered" evidence="1">
    <location>
        <begin position="24"/>
        <end position="47"/>
    </location>
</feature>
<keyword evidence="5" id="KW-1185">Reference proteome</keyword>
<dbReference type="PANTHER" id="PTHR22916">
    <property type="entry name" value="GLYCOSYLTRANSFERASE"/>
    <property type="match status" value="1"/>
</dbReference>
<sequence>MALFKRRSRSQKHEVSKAVLTPTPVGSETRKLTLPTTTPVAERESQVQPISSDSKGILVSVIIPVYNSMPYLTEMLNSLEGQDLSKGKFEVIAVDDGSTDFGGEILDIYAKRNRNFTVIHQANSGWPGKPRNVGMKHARGKYVFFVDGDDRLGPQALRRMTSFAEEHDVDVLVPKMVGIDGRRSPVKLFERTIKDVPYDFILHTLSPQKMIRKSLLDIHGIRFVEEKVRLEDGLVMVECYSVAKRTSILADYNYYEIRLRSDGQNISTGHIEPKGYVASLSKIAQTVWDYANDDQETSKKRIAGLFRRKGLTFYMGQRFLRLPEREQREWVAHHKVFLERFGLTDVNEFFAQSEARRVSAILEENVPELERMAQREAEAQRPPEVTQISVKQDLVELIVEVPDAGPRPTGALITDRETGEITVGTISFVGSTSSTVVFFDRRAILQNVKRLGNLFLEYQNASVKRIKMGKGCQDTAHAGLRVYATENGFLSIDRRKAQ</sequence>
<dbReference type="GO" id="GO:0016758">
    <property type="term" value="F:hexosyltransferase activity"/>
    <property type="evidence" value="ECO:0007669"/>
    <property type="project" value="UniProtKB-ARBA"/>
</dbReference>
<name>A0A6H0SM32_9MICC</name>
<protein>
    <submittedName>
        <fullName evidence="4">Glycosyltransferase family 2 protein</fullName>
    </submittedName>
</protein>
<dbReference type="Pfam" id="PF22181">
    <property type="entry name" value="TarS_linker"/>
    <property type="match status" value="1"/>
</dbReference>
<dbReference type="RefSeq" id="WP_172512725.1">
    <property type="nucleotide sequence ID" value="NZ_CP032549.1"/>
</dbReference>
<gene>
    <name evidence="4" type="ORF">D3791_15375</name>
</gene>
<dbReference type="Gene3D" id="3.90.550.10">
    <property type="entry name" value="Spore Coat Polysaccharide Biosynthesis Protein SpsA, Chain A"/>
    <property type="match status" value="1"/>
</dbReference>
<organism evidence="4 5">
    <name type="scientific">Glutamicibacter mishrai</name>
    <dbReference type="NCBI Taxonomy" id="1775880"/>
    <lineage>
        <taxon>Bacteria</taxon>
        <taxon>Bacillati</taxon>
        <taxon>Actinomycetota</taxon>
        <taxon>Actinomycetes</taxon>
        <taxon>Micrococcales</taxon>
        <taxon>Micrococcaceae</taxon>
        <taxon>Glutamicibacter</taxon>
    </lineage>
</organism>
<evidence type="ECO:0000313" key="5">
    <source>
        <dbReference type="Proteomes" id="UP000502331"/>
    </source>
</evidence>
<evidence type="ECO:0000313" key="4">
    <source>
        <dbReference type="EMBL" id="QIV88364.1"/>
    </source>
</evidence>
<dbReference type="InterPro" id="IPR029044">
    <property type="entry name" value="Nucleotide-diphossugar_trans"/>
</dbReference>
<dbReference type="EMBL" id="CP032549">
    <property type="protein sequence ID" value="QIV88364.1"/>
    <property type="molecule type" value="Genomic_DNA"/>
</dbReference>
<reference evidence="4 5" key="1">
    <citation type="submission" date="2018-09" db="EMBL/GenBank/DDBJ databases">
        <title>Glutamicibacter mishrai S5-52T (LMG 29155T = KCTC 39846T).</title>
        <authorList>
            <person name="Das S.K."/>
        </authorList>
    </citation>
    <scope>NUCLEOTIDE SEQUENCE [LARGE SCALE GENOMIC DNA]</scope>
    <source>
        <strain evidence="4 5">S5-52</strain>
    </source>
</reference>